<comment type="similarity">
    <text evidence="3 9">Belongs to the SRP72 family.</text>
</comment>
<evidence type="ECO:0000256" key="9">
    <source>
        <dbReference type="PIRNR" id="PIRNR038922"/>
    </source>
</evidence>
<dbReference type="STRING" id="1336337.A0A3N4IY38"/>
<evidence type="ECO:0000256" key="6">
    <source>
        <dbReference type="ARBA" id="ARBA00022824"/>
    </source>
</evidence>
<dbReference type="OrthoDB" id="5421607at2759"/>
<proteinExistence type="inferred from homology"/>
<dbReference type="GO" id="GO:0008312">
    <property type="term" value="F:7S RNA binding"/>
    <property type="evidence" value="ECO:0007669"/>
    <property type="project" value="InterPro"/>
</dbReference>
<feature type="region of interest" description="Disordered" evidence="10">
    <location>
        <begin position="520"/>
        <end position="544"/>
    </location>
</feature>
<keyword evidence="8 9" id="KW-0687">Ribonucleoprotein</keyword>
<feature type="compositionally biased region" description="Basic residues" evidence="10">
    <location>
        <begin position="617"/>
        <end position="626"/>
    </location>
</feature>
<sequence length="678" mass="72011">MSQYTPATLESLLSTLSIAGGGEADHASILKHANNVLKSEKSHKRALHTKAVALINLDRYEDALAVLSQAELAGQAILERAYCLYKLGRLEDALATAAGGRGGRDERGLKHVEAQAAYRLEKFGQAAGIYADLSRGGYQAENEDYDMSVNVGATNAQLVWANGSAAAGIGGGDKVDRGALDAFETAFNAACGAVARGAFGQALVLLKRAKELGMLLEDLSEEERRVEIAPVLAQEVYVLAKMGRWEEALERLKDLDVPRFAKKKFYTEIDTWAWGANLSASITDTSLKVIATNNEIAITSRLPDYNPHLSLITSAQSSTITTTISSKAFLFQSKILNRNRAIQELEAGKTQAAKKQAQAHLQTHPYDSEASVILAAARAHGDSSSNSNSTSKVEKLVEKNPGDVGLSLTLAQLRMRSGNITGAITAVENVMSAAVDEQKYLPGVVGLLVGLYSHQGRRQHVKEVLARASGYWMTCATPNHPLLRASAKSHLDTPTPSPTDLSTANSIFTLLLSQTPQDPFSSAGLLASSSPSTTTTTPPQNLTPLQTLLSKTDAAALEAAGVAQPPPRKRALEEDAGAKGSAGKAVVRKKKKKTHKFDTNKTPDPERWLPVRDRSGYKPKGKKARARAAGATQGGGGGGGGGGEESMELAGGGRVDVLKVHGNVNANKGKKKKKGGRW</sequence>
<dbReference type="PANTHER" id="PTHR14094:SF9">
    <property type="entry name" value="SIGNAL RECOGNITION PARTICLE SUBUNIT SRP72"/>
    <property type="match status" value="1"/>
</dbReference>
<dbReference type="InterPro" id="IPR013699">
    <property type="entry name" value="Signal_recog_part_SRP72_RNA-bd"/>
</dbReference>
<evidence type="ECO:0000256" key="8">
    <source>
        <dbReference type="ARBA" id="ARBA00023274"/>
    </source>
</evidence>
<organism evidence="12 13">
    <name type="scientific">Choiromyces venosus 120613-1</name>
    <dbReference type="NCBI Taxonomy" id="1336337"/>
    <lineage>
        <taxon>Eukaryota</taxon>
        <taxon>Fungi</taxon>
        <taxon>Dikarya</taxon>
        <taxon>Ascomycota</taxon>
        <taxon>Pezizomycotina</taxon>
        <taxon>Pezizomycetes</taxon>
        <taxon>Pezizales</taxon>
        <taxon>Tuberaceae</taxon>
        <taxon>Choiromyces</taxon>
    </lineage>
</organism>
<evidence type="ECO:0000256" key="5">
    <source>
        <dbReference type="ARBA" id="ARBA00022490"/>
    </source>
</evidence>
<evidence type="ECO:0000259" key="11">
    <source>
        <dbReference type="Pfam" id="PF08492"/>
    </source>
</evidence>
<gene>
    <name evidence="12" type="ORF">L873DRAFT_1885182</name>
</gene>
<keyword evidence="7 9" id="KW-0733">Signal recognition particle</keyword>
<feature type="compositionally biased region" description="Low complexity" evidence="10">
    <location>
        <begin position="521"/>
        <end position="544"/>
    </location>
</feature>
<dbReference type="GO" id="GO:0006614">
    <property type="term" value="P:SRP-dependent cotranslational protein targeting to membrane"/>
    <property type="evidence" value="ECO:0007669"/>
    <property type="project" value="UniProtKB-UniRule"/>
</dbReference>
<dbReference type="Pfam" id="PF08492">
    <property type="entry name" value="SRP72"/>
    <property type="match status" value="1"/>
</dbReference>
<feature type="compositionally biased region" description="Gly residues" evidence="10">
    <location>
        <begin position="632"/>
        <end position="654"/>
    </location>
</feature>
<evidence type="ECO:0000256" key="4">
    <source>
        <dbReference type="ARBA" id="ARBA00018350"/>
    </source>
</evidence>
<dbReference type="PANTHER" id="PTHR14094">
    <property type="entry name" value="SIGNAL RECOGNITION PARTICLE 72"/>
    <property type="match status" value="1"/>
</dbReference>
<dbReference type="SUPFAM" id="SSF48452">
    <property type="entry name" value="TPR-like"/>
    <property type="match status" value="1"/>
</dbReference>
<dbReference type="GO" id="GO:0005786">
    <property type="term" value="C:signal recognition particle, endoplasmic reticulum targeting"/>
    <property type="evidence" value="ECO:0007669"/>
    <property type="project" value="UniProtKB-UniRule"/>
</dbReference>
<evidence type="ECO:0000313" key="13">
    <source>
        <dbReference type="Proteomes" id="UP000276215"/>
    </source>
</evidence>
<feature type="region of interest" description="Disordered" evidence="10">
    <location>
        <begin position="659"/>
        <end position="678"/>
    </location>
</feature>
<dbReference type="GO" id="GO:0043022">
    <property type="term" value="F:ribosome binding"/>
    <property type="evidence" value="ECO:0007669"/>
    <property type="project" value="TreeGrafter"/>
</dbReference>
<evidence type="ECO:0000256" key="10">
    <source>
        <dbReference type="SAM" id="MobiDB-lite"/>
    </source>
</evidence>
<keyword evidence="13" id="KW-1185">Reference proteome</keyword>
<dbReference type="Pfam" id="PF17004">
    <property type="entry name" value="SRP_TPR_like"/>
    <property type="match status" value="1"/>
</dbReference>
<comment type="subcellular location">
    <subcellularLocation>
        <location evidence="2 9">Cytoplasm</location>
    </subcellularLocation>
    <subcellularLocation>
        <location evidence="1">Endoplasmic reticulum</location>
    </subcellularLocation>
</comment>
<comment type="function">
    <text evidence="9">Component of the signal recognition particle (SRP) complex, a ribonucleoprotein complex that mediates the cotranslational targeting of secretory and membrane proteins to the endoplasmic reticulum (ER).</text>
</comment>
<dbReference type="PIRSF" id="PIRSF038922">
    <property type="entry name" value="SRP72"/>
    <property type="match status" value="1"/>
</dbReference>
<dbReference type="AlphaFoldDB" id="A0A3N4IY38"/>
<accession>A0A3N4IY38</accession>
<evidence type="ECO:0000256" key="2">
    <source>
        <dbReference type="ARBA" id="ARBA00004496"/>
    </source>
</evidence>
<evidence type="ECO:0000256" key="1">
    <source>
        <dbReference type="ARBA" id="ARBA00004240"/>
    </source>
</evidence>
<feature type="compositionally biased region" description="Basic residues" evidence="10">
    <location>
        <begin position="586"/>
        <end position="595"/>
    </location>
</feature>
<keyword evidence="5 9" id="KW-0963">Cytoplasm</keyword>
<evidence type="ECO:0000256" key="3">
    <source>
        <dbReference type="ARBA" id="ARBA00007676"/>
    </source>
</evidence>
<feature type="domain" description="Signal recognition particle SRP72 subunit RNA-binding" evidence="11">
    <location>
        <begin position="577"/>
        <end position="619"/>
    </location>
</feature>
<evidence type="ECO:0000313" key="12">
    <source>
        <dbReference type="EMBL" id="RPA89887.1"/>
    </source>
</evidence>
<keyword evidence="6" id="KW-0256">Endoplasmic reticulum</keyword>
<feature type="compositionally biased region" description="Basic residues" evidence="10">
    <location>
        <begin position="668"/>
        <end position="678"/>
    </location>
</feature>
<reference evidence="12 13" key="1">
    <citation type="journal article" date="2018" name="Nat. Ecol. Evol.">
        <title>Pezizomycetes genomes reveal the molecular basis of ectomycorrhizal truffle lifestyle.</title>
        <authorList>
            <person name="Murat C."/>
            <person name="Payen T."/>
            <person name="Noel B."/>
            <person name="Kuo A."/>
            <person name="Morin E."/>
            <person name="Chen J."/>
            <person name="Kohler A."/>
            <person name="Krizsan K."/>
            <person name="Balestrini R."/>
            <person name="Da Silva C."/>
            <person name="Montanini B."/>
            <person name="Hainaut M."/>
            <person name="Levati E."/>
            <person name="Barry K.W."/>
            <person name="Belfiori B."/>
            <person name="Cichocki N."/>
            <person name="Clum A."/>
            <person name="Dockter R.B."/>
            <person name="Fauchery L."/>
            <person name="Guy J."/>
            <person name="Iotti M."/>
            <person name="Le Tacon F."/>
            <person name="Lindquist E.A."/>
            <person name="Lipzen A."/>
            <person name="Malagnac F."/>
            <person name="Mello A."/>
            <person name="Molinier V."/>
            <person name="Miyauchi S."/>
            <person name="Poulain J."/>
            <person name="Riccioni C."/>
            <person name="Rubini A."/>
            <person name="Sitrit Y."/>
            <person name="Splivallo R."/>
            <person name="Traeger S."/>
            <person name="Wang M."/>
            <person name="Zifcakova L."/>
            <person name="Wipf D."/>
            <person name="Zambonelli A."/>
            <person name="Paolocci F."/>
            <person name="Nowrousian M."/>
            <person name="Ottonello S."/>
            <person name="Baldrian P."/>
            <person name="Spatafora J.W."/>
            <person name="Henrissat B."/>
            <person name="Nagy L.G."/>
            <person name="Aury J.M."/>
            <person name="Wincker P."/>
            <person name="Grigoriev I.V."/>
            <person name="Bonfante P."/>
            <person name="Martin F.M."/>
        </authorList>
    </citation>
    <scope>NUCLEOTIDE SEQUENCE [LARGE SCALE GENOMIC DNA]</scope>
    <source>
        <strain evidence="12 13">120613-1</strain>
    </source>
</reference>
<evidence type="ECO:0000256" key="7">
    <source>
        <dbReference type="ARBA" id="ARBA00023135"/>
    </source>
</evidence>
<dbReference type="EMBL" id="ML120551">
    <property type="protein sequence ID" value="RPA89887.1"/>
    <property type="molecule type" value="Genomic_DNA"/>
</dbReference>
<feature type="region of interest" description="Disordered" evidence="10">
    <location>
        <begin position="560"/>
        <end position="654"/>
    </location>
</feature>
<dbReference type="InterPro" id="IPR031545">
    <property type="entry name" value="SRP72_TPR-like"/>
</dbReference>
<feature type="compositionally biased region" description="Basic and acidic residues" evidence="10">
    <location>
        <begin position="596"/>
        <end position="616"/>
    </location>
</feature>
<protein>
    <recommendedName>
        <fullName evidence="4 9">Signal recognition particle subunit SRP72</fullName>
    </recommendedName>
</protein>
<dbReference type="GO" id="GO:0005783">
    <property type="term" value="C:endoplasmic reticulum"/>
    <property type="evidence" value="ECO:0007669"/>
    <property type="project" value="UniProtKB-SubCell"/>
</dbReference>
<dbReference type="Proteomes" id="UP000276215">
    <property type="component" value="Unassembled WGS sequence"/>
</dbReference>
<name>A0A3N4IY38_9PEZI</name>
<dbReference type="InterPro" id="IPR011990">
    <property type="entry name" value="TPR-like_helical_dom_sf"/>
</dbReference>
<dbReference type="Gene3D" id="1.25.40.10">
    <property type="entry name" value="Tetratricopeptide repeat domain"/>
    <property type="match status" value="2"/>
</dbReference>
<dbReference type="InterPro" id="IPR026270">
    <property type="entry name" value="SRP72"/>
</dbReference>